<evidence type="ECO:0000256" key="3">
    <source>
        <dbReference type="SAM" id="MobiDB-lite"/>
    </source>
</evidence>
<dbReference type="InterPro" id="IPR058031">
    <property type="entry name" value="AAA_lid_NorR"/>
</dbReference>
<dbReference type="InterPro" id="IPR007890">
    <property type="entry name" value="CHASE2"/>
</dbReference>
<feature type="transmembrane region" description="Helical" evidence="4">
    <location>
        <begin position="362"/>
        <end position="383"/>
    </location>
</feature>
<reference evidence="6" key="1">
    <citation type="submission" date="2019-11" db="EMBL/GenBank/DDBJ databases">
        <title>Microbial mats filling the niche in hypersaline microbial mats.</title>
        <authorList>
            <person name="Wong H.L."/>
            <person name="Macleod F.I."/>
            <person name="White R.A. III"/>
            <person name="Burns B.P."/>
        </authorList>
    </citation>
    <scope>NUCLEOTIDE SEQUENCE</scope>
    <source>
        <strain evidence="6">Rbin_158</strain>
    </source>
</reference>
<feature type="region of interest" description="Disordered" evidence="3">
    <location>
        <begin position="412"/>
        <end position="438"/>
    </location>
</feature>
<dbReference type="Pfam" id="PF25601">
    <property type="entry name" value="AAA_lid_14"/>
    <property type="match status" value="1"/>
</dbReference>
<evidence type="ECO:0000313" key="6">
    <source>
        <dbReference type="EMBL" id="MBD3325738.1"/>
    </source>
</evidence>
<feature type="transmembrane region" description="Helical" evidence="4">
    <location>
        <begin position="337"/>
        <end position="355"/>
    </location>
</feature>
<evidence type="ECO:0000313" key="7">
    <source>
        <dbReference type="Proteomes" id="UP000649604"/>
    </source>
</evidence>
<protein>
    <submittedName>
        <fullName evidence="6">CHASE2 domain-containing protein</fullName>
    </submittedName>
</protein>
<dbReference type="Gene3D" id="3.40.50.300">
    <property type="entry name" value="P-loop containing nucleotide triphosphate hydrolases"/>
    <property type="match status" value="1"/>
</dbReference>
<evidence type="ECO:0000256" key="1">
    <source>
        <dbReference type="ARBA" id="ARBA00022741"/>
    </source>
</evidence>
<keyword evidence="4" id="KW-0812">Transmembrane</keyword>
<dbReference type="GO" id="GO:0006355">
    <property type="term" value="P:regulation of DNA-templated transcription"/>
    <property type="evidence" value="ECO:0007669"/>
    <property type="project" value="InterPro"/>
</dbReference>
<dbReference type="CDD" id="cd00009">
    <property type="entry name" value="AAA"/>
    <property type="match status" value="1"/>
</dbReference>
<keyword evidence="4" id="KW-1133">Transmembrane helix</keyword>
<dbReference type="Proteomes" id="UP000649604">
    <property type="component" value="Unassembled WGS sequence"/>
</dbReference>
<dbReference type="InterPro" id="IPR002078">
    <property type="entry name" value="Sigma_54_int"/>
</dbReference>
<name>A0A9D5Q6U6_9BACT</name>
<proteinExistence type="predicted"/>
<evidence type="ECO:0000256" key="4">
    <source>
        <dbReference type="SAM" id="Phobius"/>
    </source>
</evidence>
<dbReference type="PROSITE" id="PS50045">
    <property type="entry name" value="SIGMA54_INTERACT_4"/>
    <property type="match status" value="1"/>
</dbReference>
<sequence>MKRFLAFVLGILSAVIVWGALLTDIPYVSEFIQTVELQSIDYRMKFSPQPDIAEEVKIVLVKDVNNLSGKLAAFLNLVSSAGQGAFTPKVIGFNYRFDASVDEELVTVASMMNNVYYGYFFLFNPETPEPQADNQDILPFRLEITDISDGTSKVLEAQQVQLPAHKYLTTTRGIGFVNTLPDPDGVYRRIPLFLKYQGNWYGSLALLIAMEYMDVESVDITFYPGQYVEIMKDDGGMIRIPVNNYGEMLINFAYNPDAGGVAPFETLSMEEILAQSPLRQPSADSPLLKLKDAVVLVGSEESHPIALTSSYPLIGIHANAISTMLTHEFINDLRADLKFGLIVLVGMIAGLLLAVRRFWSQLLLALVLIGLYGGVAYGLFYQFSILLPIMQPVLTIGLTLCSVAILVRQKRPAPDTGTSQPSPAKVKERKRKAKPSSDELTTLESDLLDIREELDRKSLRLRSKVEELRLLQEQVESNHYDYSRQVASLQKEIRAREIEIKSLIGKEEELRRNLENLPFTDTDFVQIKHDHEKIAQLFATYRFMTHDEYILRTLNRAKNLSKTSVSLLIQGEPGTGRKLLAEIIKELSPRHNRPSLQVICAGDMDLLEIDLFGHRKGAFPGADEARSGFFRKVDGGTLILEEIGNLSLEIQTRLIQTVRGKALRPIGDDQAYPIDVRTIATTSQNLKELVAAGKFREDLYQYFSVFPLFLPPLRDRKEDIPALVHHFITTYNHVHSKIVETVSDAAMHLLLRHQWPGNVAELEKVIERAIAEVNPGEGELSERNISFEEADLTSEISDPGLLHYLIALLDNSRELPAYQPFREKVLAEIQRLYCIRLLREHNGDAKSAAIYAGLKGETFKKMLTELMVEPEDYRY</sequence>
<gene>
    <name evidence="6" type="ORF">GF339_14220</name>
</gene>
<dbReference type="SUPFAM" id="SSF52540">
    <property type="entry name" value="P-loop containing nucleoside triphosphate hydrolases"/>
    <property type="match status" value="1"/>
</dbReference>
<keyword evidence="1" id="KW-0547">Nucleotide-binding</keyword>
<dbReference type="PANTHER" id="PTHR32071">
    <property type="entry name" value="TRANSCRIPTIONAL REGULATORY PROTEIN"/>
    <property type="match status" value="1"/>
</dbReference>
<dbReference type="GO" id="GO:0005524">
    <property type="term" value="F:ATP binding"/>
    <property type="evidence" value="ECO:0007669"/>
    <property type="project" value="UniProtKB-KW"/>
</dbReference>
<comment type="caution">
    <text evidence="6">The sequence shown here is derived from an EMBL/GenBank/DDBJ whole genome shotgun (WGS) entry which is preliminary data.</text>
</comment>
<accession>A0A9D5Q6U6</accession>
<dbReference type="Pfam" id="PF00158">
    <property type="entry name" value="Sigma54_activat"/>
    <property type="match status" value="1"/>
</dbReference>
<dbReference type="Pfam" id="PF05226">
    <property type="entry name" value="CHASE2"/>
    <property type="match status" value="1"/>
</dbReference>
<organism evidence="6 7">
    <name type="scientific">candidate division KSB3 bacterium</name>
    <dbReference type="NCBI Taxonomy" id="2044937"/>
    <lineage>
        <taxon>Bacteria</taxon>
        <taxon>candidate division KSB3</taxon>
    </lineage>
</organism>
<dbReference type="Gene3D" id="1.10.8.60">
    <property type="match status" value="1"/>
</dbReference>
<dbReference type="AlphaFoldDB" id="A0A9D5Q6U6"/>
<dbReference type="SMART" id="SM01080">
    <property type="entry name" value="CHASE2"/>
    <property type="match status" value="1"/>
</dbReference>
<keyword evidence="2" id="KW-0067">ATP-binding</keyword>
<evidence type="ECO:0000259" key="5">
    <source>
        <dbReference type="PROSITE" id="PS50045"/>
    </source>
</evidence>
<keyword evidence="4" id="KW-0472">Membrane</keyword>
<feature type="domain" description="Sigma-54 factor interaction" evidence="5">
    <location>
        <begin position="543"/>
        <end position="771"/>
    </location>
</feature>
<evidence type="ECO:0000256" key="2">
    <source>
        <dbReference type="ARBA" id="ARBA00022840"/>
    </source>
</evidence>
<dbReference type="InterPro" id="IPR027417">
    <property type="entry name" value="P-loop_NTPase"/>
</dbReference>
<dbReference type="EMBL" id="WJJP01000460">
    <property type="protein sequence ID" value="MBD3325738.1"/>
    <property type="molecule type" value="Genomic_DNA"/>
</dbReference>